<dbReference type="STRING" id="571438.SAMN05192586_10520"/>
<accession>A0A1G7KVX1</accession>
<dbReference type="Gene3D" id="3.40.350.10">
    <property type="entry name" value="Creatinase/prolidase N-terminal domain"/>
    <property type="match status" value="1"/>
</dbReference>
<feature type="domain" description="Peptidase M24" evidence="1">
    <location>
        <begin position="149"/>
        <end position="351"/>
    </location>
</feature>
<dbReference type="RefSeq" id="WP_092153148.1">
    <property type="nucleotide sequence ID" value="NZ_FNBX01000005.1"/>
</dbReference>
<dbReference type="OrthoDB" id="9806388at2"/>
<dbReference type="InterPro" id="IPR050659">
    <property type="entry name" value="Peptidase_M24B"/>
</dbReference>
<feature type="domain" description="Creatinase N-terminal" evidence="2">
    <location>
        <begin position="8"/>
        <end position="140"/>
    </location>
</feature>
<proteinExistence type="predicted"/>
<dbReference type="GO" id="GO:0004177">
    <property type="term" value="F:aminopeptidase activity"/>
    <property type="evidence" value="ECO:0007669"/>
    <property type="project" value="UniProtKB-KW"/>
</dbReference>
<dbReference type="PANTHER" id="PTHR46112">
    <property type="entry name" value="AMINOPEPTIDASE"/>
    <property type="match status" value="1"/>
</dbReference>
<dbReference type="AlphaFoldDB" id="A0A1G7KVX1"/>
<dbReference type="SUPFAM" id="SSF53092">
    <property type="entry name" value="Creatinase/prolidase N-terminal domain"/>
    <property type="match status" value="1"/>
</dbReference>
<sequence length="357" mass="38782">MKQTYAARRENLRRAMRARGLDALLVSHAANRYYLSGFELHDPQCNESAGRLVVTADGRDWLATDARYADAAARLWDEDRIFIYGGDGVEGLCRLLRRCGGRVGLEARGVSLAFARALTQAGPGLCLEAADGLVEDLRLIKDAAEIAALEKSFALNHKMLDWVAGELTPGRSESELSWAIERFFRENGATELAFANIVAVGKNAALPHAVPGADTITENCPVLIDVGCRVEAYCSDQTRTFWVGEAPTAAFSRALELTRAAQEAALKAMRPGLPLAEAYALARRVFEKADAAQAFTHGLGHGVGLETHEAPSLSPRAQGALRPGMTVTVEPGLYYPQWGGVRWEYTVLVEEDGVRIL</sequence>
<evidence type="ECO:0000313" key="3">
    <source>
        <dbReference type="EMBL" id="SDF41365.1"/>
    </source>
</evidence>
<dbReference type="CDD" id="cd01092">
    <property type="entry name" value="APP-like"/>
    <property type="match status" value="1"/>
</dbReference>
<keyword evidence="4" id="KW-1185">Reference proteome</keyword>
<protein>
    <submittedName>
        <fullName evidence="3">Xaa-Pro aminopeptidase</fullName>
    </submittedName>
</protein>
<dbReference type="PANTHER" id="PTHR46112:SF3">
    <property type="entry name" value="AMINOPEPTIDASE YPDF"/>
    <property type="match status" value="1"/>
</dbReference>
<name>A0A1G7KVX1_9BACT</name>
<dbReference type="Pfam" id="PF01321">
    <property type="entry name" value="Creatinase_N"/>
    <property type="match status" value="1"/>
</dbReference>
<evidence type="ECO:0000259" key="1">
    <source>
        <dbReference type="Pfam" id="PF00557"/>
    </source>
</evidence>
<dbReference type="Pfam" id="PF00557">
    <property type="entry name" value="Peptidase_M24"/>
    <property type="match status" value="1"/>
</dbReference>
<organism evidence="3 4">
    <name type="scientific">Desulfovibrio legallii</name>
    <dbReference type="NCBI Taxonomy" id="571438"/>
    <lineage>
        <taxon>Bacteria</taxon>
        <taxon>Pseudomonadati</taxon>
        <taxon>Thermodesulfobacteriota</taxon>
        <taxon>Desulfovibrionia</taxon>
        <taxon>Desulfovibrionales</taxon>
        <taxon>Desulfovibrionaceae</taxon>
        <taxon>Desulfovibrio</taxon>
    </lineage>
</organism>
<evidence type="ECO:0000259" key="2">
    <source>
        <dbReference type="Pfam" id="PF01321"/>
    </source>
</evidence>
<dbReference type="InterPro" id="IPR029149">
    <property type="entry name" value="Creatin/AminoP/Spt16_N"/>
</dbReference>
<keyword evidence="3" id="KW-0378">Hydrolase</keyword>
<dbReference type="SUPFAM" id="SSF55920">
    <property type="entry name" value="Creatinase/aminopeptidase"/>
    <property type="match status" value="1"/>
</dbReference>
<dbReference type="InterPro" id="IPR000587">
    <property type="entry name" value="Creatinase_N"/>
</dbReference>
<gene>
    <name evidence="3" type="ORF">SAMN05192586_10520</name>
</gene>
<evidence type="ECO:0000313" key="4">
    <source>
        <dbReference type="Proteomes" id="UP000199355"/>
    </source>
</evidence>
<dbReference type="Gene3D" id="3.90.230.10">
    <property type="entry name" value="Creatinase/methionine aminopeptidase superfamily"/>
    <property type="match status" value="1"/>
</dbReference>
<dbReference type="InterPro" id="IPR000994">
    <property type="entry name" value="Pept_M24"/>
</dbReference>
<reference evidence="4" key="1">
    <citation type="submission" date="2016-10" db="EMBL/GenBank/DDBJ databases">
        <authorList>
            <person name="Varghese N."/>
            <person name="Submissions S."/>
        </authorList>
    </citation>
    <scope>NUCLEOTIDE SEQUENCE [LARGE SCALE GENOMIC DNA]</scope>
    <source>
        <strain evidence="4">KHC7</strain>
    </source>
</reference>
<dbReference type="InterPro" id="IPR036005">
    <property type="entry name" value="Creatinase/aminopeptidase-like"/>
</dbReference>
<dbReference type="EMBL" id="FNBX01000005">
    <property type="protein sequence ID" value="SDF41365.1"/>
    <property type="molecule type" value="Genomic_DNA"/>
</dbReference>
<keyword evidence="3" id="KW-0031">Aminopeptidase</keyword>
<dbReference type="Proteomes" id="UP000199355">
    <property type="component" value="Unassembled WGS sequence"/>
</dbReference>
<keyword evidence="3" id="KW-0645">Protease</keyword>